<dbReference type="InterPro" id="IPR023100">
    <property type="entry name" value="D-aminoacylase_insert_dom_sf"/>
</dbReference>
<dbReference type="InterPro" id="IPR011059">
    <property type="entry name" value="Metal-dep_hydrolase_composite"/>
</dbReference>
<protein>
    <recommendedName>
        <fullName evidence="2">Amidohydrolase 3 domain-containing protein</fullName>
    </recommendedName>
</protein>
<dbReference type="InterPro" id="IPR013108">
    <property type="entry name" value="Amidohydro_3"/>
</dbReference>
<evidence type="ECO:0000256" key="1">
    <source>
        <dbReference type="ARBA" id="ARBA00022801"/>
    </source>
</evidence>
<dbReference type="SUPFAM" id="SSF51556">
    <property type="entry name" value="Metallo-dependent hydrolases"/>
    <property type="match status" value="1"/>
</dbReference>
<sequence>MIRTLKYYSILLVFLAAILVTACVDVNNTNGVDINANALIKNVYIIDGSGSGRYLADVRIKEKRIEEIGQLERKNNEIIFQGNGLILSPGFIDTHSHADGDILSHPDALAAISQGITTVIVGQDGSSPYPLENFIKNIEELGTTINVGSYVGHNTIRYEILKENFQRAANENEVVLMANMLKSELSSGAIGLSTGLEYDPGIYSDRSEVMTLAQVAADAGGRYISHIRSEDRWFEDAIDEIIEIGRSTKMPVQISHFKLAQKSLWNQAASILEKLDQAVKEGVNITADLYPYEYWQSNMMVLLPERDPTDRNAVALALDQIAPPEGIWLTRFDPEPNYVGKTIVEIAEERQMDPITTYMQLAQESQLMKKGSDMIIGTSMIEDDIRTLLLWERTNVCSDGGLVDLHPRGMGSFTKILGKYVREEGIMSLEIAIRKMTGLAADHMGFNDRGYIRIGQMADLVLFDPDTVVDNATPDSPDTISDGIVSVWVAGEQVFSQGGATEARPGRFIK</sequence>
<dbReference type="PANTHER" id="PTHR11113:SF14">
    <property type="entry name" value="N-ACETYLGLUCOSAMINE-6-PHOSPHATE DEACETYLASE"/>
    <property type="match status" value="1"/>
</dbReference>
<name>A0A381QLH7_9ZZZZ</name>
<dbReference type="PANTHER" id="PTHR11113">
    <property type="entry name" value="N-ACETYLGLUCOSAMINE-6-PHOSPHATE DEACETYLASE"/>
    <property type="match status" value="1"/>
</dbReference>
<accession>A0A381QLH7</accession>
<dbReference type="PROSITE" id="PS51257">
    <property type="entry name" value="PROKAR_LIPOPROTEIN"/>
    <property type="match status" value="1"/>
</dbReference>
<dbReference type="SUPFAM" id="SSF51338">
    <property type="entry name" value="Composite domain of metallo-dependent hydrolases"/>
    <property type="match status" value="1"/>
</dbReference>
<dbReference type="GO" id="GO:0006046">
    <property type="term" value="P:N-acetylglucosamine catabolic process"/>
    <property type="evidence" value="ECO:0007669"/>
    <property type="project" value="TreeGrafter"/>
</dbReference>
<dbReference type="EMBL" id="UINC01001370">
    <property type="protein sequence ID" value="SUZ78857.1"/>
    <property type="molecule type" value="Genomic_DNA"/>
</dbReference>
<proteinExistence type="predicted"/>
<evidence type="ECO:0000313" key="3">
    <source>
        <dbReference type="EMBL" id="SUZ78857.1"/>
    </source>
</evidence>
<dbReference type="Gene3D" id="2.30.40.10">
    <property type="entry name" value="Urease, subunit C, domain 1"/>
    <property type="match status" value="1"/>
</dbReference>
<organism evidence="3">
    <name type="scientific">marine metagenome</name>
    <dbReference type="NCBI Taxonomy" id="408172"/>
    <lineage>
        <taxon>unclassified sequences</taxon>
        <taxon>metagenomes</taxon>
        <taxon>ecological metagenomes</taxon>
    </lineage>
</organism>
<dbReference type="InterPro" id="IPR032466">
    <property type="entry name" value="Metal_Hydrolase"/>
</dbReference>
<dbReference type="AlphaFoldDB" id="A0A381QLH7"/>
<gene>
    <name evidence="3" type="ORF">METZ01_LOCUS31711</name>
</gene>
<dbReference type="GO" id="GO:0008448">
    <property type="term" value="F:N-acetylglucosamine-6-phosphate deacetylase activity"/>
    <property type="evidence" value="ECO:0007669"/>
    <property type="project" value="TreeGrafter"/>
</dbReference>
<feature type="domain" description="Amidohydrolase 3" evidence="2">
    <location>
        <begin position="396"/>
        <end position="495"/>
    </location>
</feature>
<dbReference type="Gene3D" id="3.20.20.140">
    <property type="entry name" value="Metal-dependent hydrolases"/>
    <property type="match status" value="1"/>
</dbReference>
<reference evidence="3" key="1">
    <citation type="submission" date="2018-05" db="EMBL/GenBank/DDBJ databases">
        <authorList>
            <person name="Lanie J.A."/>
            <person name="Ng W.-L."/>
            <person name="Kazmierczak K.M."/>
            <person name="Andrzejewski T.M."/>
            <person name="Davidsen T.M."/>
            <person name="Wayne K.J."/>
            <person name="Tettelin H."/>
            <person name="Glass J.I."/>
            <person name="Rusch D."/>
            <person name="Podicherti R."/>
            <person name="Tsui H.-C.T."/>
            <person name="Winkler M.E."/>
        </authorList>
    </citation>
    <scope>NUCLEOTIDE SEQUENCE</scope>
</reference>
<dbReference type="CDD" id="cd01297">
    <property type="entry name" value="D-aminoacylase"/>
    <property type="match status" value="1"/>
</dbReference>
<keyword evidence="1" id="KW-0378">Hydrolase</keyword>
<dbReference type="Pfam" id="PF07969">
    <property type="entry name" value="Amidohydro_3"/>
    <property type="match status" value="1"/>
</dbReference>
<evidence type="ECO:0000259" key="2">
    <source>
        <dbReference type="Pfam" id="PF07969"/>
    </source>
</evidence>
<dbReference type="Gene3D" id="3.30.1490.130">
    <property type="entry name" value="D-aminoacylase. Domain 3"/>
    <property type="match status" value="1"/>
</dbReference>